<keyword evidence="5" id="KW-0411">Iron-sulfur</keyword>
<evidence type="ECO:0000256" key="4">
    <source>
        <dbReference type="ARBA" id="ARBA00023004"/>
    </source>
</evidence>
<keyword evidence="1" id="KW-0004">4Fe-4S</keyword>
<dbReference type="Gene3D" id="3.50.50.60">
    <property type="entry name" value="FAD/NAD(P)-binding domain"/>
    <property type="match status" value="1"/>
</dbReference>
<dbReference type="Pfam" id="PF12831">
    <property type="entry name" value="FAD_oxidored"/>
    <property type="match status" value="1"/>
</dbReference>
<keyword evidence="2" id="KW-0479">Metal-binding</keyword>
<evidence type="ECO:0000256" key="2">
    <source>
        <dbReference type="ARBA" id="ARBA00022723"/>
    </source>
</evidence>
<organism evidence="6 7">
    <name type="scientific">Ancylobacter mangrovi</name>
    <dbReference type="NCBI Taxonomy" id="2972472"/>
    <lineage>
        <taxon>Bacteria</taxon>
        <taxon>Pseudomonadati</taxon>
        <taxon>Pseudomonadota</taxon>
        <taxon>Alphaproteobacteria</taxon>
        <taxon>Hyphomicrobiales</taxon>
        <taxon>Xanthobacteraceae</taxon>
        <taxon>Ancylobacter</taxon>
    </lineage>
</organism>
<proteinExistence type="predicted"/>
<dbReference type="Proteomes" id="UP001151088">
    <property type="component" value="Unassembled WGS sequence"/>
</dbReference>
<evidence type="ECO:0000313" key="7">
    <source>
        <dbReference type="Proteomes" id="UP001151088"/>
    </source>
</evidence>
<dbReference type="SUPFAM" id="SSF51905">
    <property type="entry name" value="FAD/NAD(P)-binding domain"/>
    <property type="match status" value="1"/>
</dbReference>
<comment type="caution">
    <text evidence="6">The sequence shown here is derived from an EMBL/GenBank/DDBJ whole genome shotgun (WGS) entry which is preliminary data.</text>
</comment>
<reference evidence="6" key="1">
    <citation type="submission" date="2022-08" db="EMBL/GenBank/DDBJ databases">
        <authorList>
            <person name="Li F."/>
        </authorList>
    </citation>
    <scope>NUCLEOTIDE SEQUENCE</scope>
    <source>
        <strain evidence="6">MQZ15Z-1</strain>
    </source>
</reference>
<dbReference type="GO" id="GO:0051539">
    <property type="term" value="F:4 iron, 4 sulfur cluster binding"/>
    <property type="evidence" value="ECO:0007669"/>
    <property type="project" value="UniProtKB-KW"/>
</dbReference>
<evidence type="ECO:0000256" key="5">
    <source>
        <dbReference type="ARBA" id="ARBA00023014"/>
    </source>
</evidence>
<dbReference type="PANTHER" id="PTHR43498:SF1">
    <property type="entry name" value="COB--COM HETERODISULFIDE REDUCTASE IRON-SULFUR SUBUNIT A"/>
    <property type="match status" value="1"/>
</dbReference>
<gene>
    <name evidence="6" type="ORF">NVS89_19160</name>
</gene>
<dbReference type="GO" id="GO:0046872">
    <property type="term" value="F:metal ion binding"/>
    <property type="evidence" value="ECO:0007669"/>
    <property type="project" value="UniProtKB-KW"/>
</dbReference>
<keyword evidence="7" id="KW-1185">Reference proteome</keyword>
<dbReference type="InterPro" id="IPR039650">
    <property type="entry name" value="HdrA-like"/>
</dbReference>
<accession>A0A9X2T3C7</accession>
<evidence type="ECO:0000313" key="6">
    <source>
        <dbReference type="EMBL" id="MCS0497210.1"/>
    </source>
</evidence>
<protein>
    <submittedName>
        <fullName evidence="6">FAD-dependent oxidoreductase</fullName>
    </submittedName>
</protein>
<dbReference type="PANTHER" id="PTHR43498">
    <property type="entry name" value="FERREDOXIN:COB-COM HETERODISULFIDE REDUCTASE SUBUNIT A"/>
    <property type="match status" value="1"/>
</dbReference>
<dbReference type="EMBL" id="JANTHZ010000010">
    <property type="protein sequence ID" value="MCS0497210.1"/>
    <property type="molecule type" value="Genomic_DNA"/>
</dbReference>
<sequence length="443" mass="47473">MEADIVVVGGGTTGPIAAIAAARRGKSVVLIERFGSLGGNLTLGLNTKPSGALVGGLPLEIWNLARSVGGAGEDYMAVSKSGGVKIASPCDPEIMKMLLTRLCAEAGVQILFETFVSSPVVEHGEVRGVVVESKSGRQFVGCKVLIDCSADGDMAAKADVPFVMGAGDATTTMQPVSMYFTMVNVDIKRLADWARQTDDVPARAIPEKDEDLAYGLWLTGFNGSLRKFQQDTGIKLQRENITLKTADGQLYVNATRVLGVDVFSPKEFSDAVLECYRQVDAYARFLKERIPGFENAKIAQISPVLGVRETRHVVGEYTLTEHDVLDGPYFEDSIAADASALDIHDPKGADVDFRGMRPYEIPYRCLVPKGVEQLLIAGRCISADHGAHARSRNMPACMATGQAAGIAAAVAVEDGIRVRDVPVPKVQEILRDLGMPIHGNQIN</sequence>
<keyword evidence="4" id="KW-0408">Iron</keyword>
<evidence type="ECO:0000256" key="1">
    <source>
        <dbReference type="ARBA" id="ARBA00022485"/>
    </source>
</evidence>
<name>A0A9X2T3C7_9HYPH</name>
<dbReference type="AlphaFoldDB" id="A0A9X2T3C7"/>
<dbReference type="InterPro" id="IPR036188">
    <property type="entry name" value="FAD/NAD-bd_sf"/>
</dbReference>
<dbReference type="GO" id="GO:0016491">
    <property type="term" value="F:oxidoreductase activity"/>
    <property type="evidence" value="ECO:0007669"/>
    <property type="project" value="UniProtKB-KW"/>
</dbReference>
<keyword evidence="3" id="KW-0560">Oxidoreductase</keyword>
<evidence type="ECO:0000256" key="3">
    <source>
        <dbReference type="ARBA" id="ARBA00023002"/>
    </source>
</evidence>